<dbReference type="CDD" id="cd17502">
    <property type="entry name" value="MFS_Azr1_MDR_like"/>
    <property type="match status" value="1"/>
</dbReference>
<dbReference type="SUPFAM" id="SSF103473">
    <property type="entry name" value="MFS general substrate transporter"/>
    <property type="match status" value="1"/>
</dbReference>
<name>A0ABR4IX53_9EURO</name>
<feature type="transmembrane region" description="Helical" evidence="5">
    <location>
        <begin position="194"/>
        <end position="213"/>
    </location>
</feature>
<reference evidence="7 8" key="1">
    <citation type="submission" date="2024-07" db="EMBL/GenBank/DDBJ databases">
        <title>Section-level genome sequencing and comparative genomics of Aspergillus sections Usti and Cavernicolus.</title>
        <authorList>
            <consortium name="Lawrence Berkeley National Laboratory"/>
            <person name="Nybo J.L."/>
            <person name="Vesth T.C."/>
            <person name="Theobald S."/>
            <person name="Frisvad J.C."/>
            <person name="Larsen T.O."/>
            <person name="Kjaerboelling I."/>
            <person name="Rothschild-Mancinelli K."/>
            <person name="Lyhne E.K."/>
            <person name="Kogle M.E."/>
            <person name="Barry K."/>
            <person name="Clum A."/>
            <person name="Na H."/>
            <person name="Ledsgaard L."/>
            <person name="Lin J."/>
            <person name="Lipzen A."/>
            <person name="Kuo A."/>
            <person name="Riley R."/>
            <person name="Mondo S."/>
            <person name="Labutti K."/>
            <person name="Haridas S."/>
            <person name="Pangalinan J."/>
            <person name="Salamov A.A."/>
            <person name="Simmons B.A."/>
            <person name="Magnuson J.K."/>
            <person name="Chen J."/>
            <person name="Drula E."/>
            <person name="Henrissat B."/>
            <person name="Wiebenga A."/>
            <person name="Lubbers R.J."/>
            <person name="Gomes A.C."/>
            <person name="Makela M.R."/>
            <person name="Stajich J."/>
            <person name="Grigoriev I.V."/>
            <person name="Mortensen U.H."/>
            <person name="De Vries R.P."/>
            <person name="Baker S.E."/>
            <person name="Andersen M.R."/>
        </authorList>
    </citation>
    <scope>NUCLEOTIDE SEQUENCE [LARGE SCALE GENOMIC DNA]</scope>
    <source>
        <strain evidence="7 8">CBS 123904</strain>
    </source>
</reference>
<evidence type="ECO:0000313" key="8">
    <source>
        <dbReference type="Proteomes" id="UP001610446"/>
    </source>
</evidence>
<feature type="transmembrane region" description="Helical" evidence="5">
    <location>
        <begin position="153"/>
        <end position="173"/>
    </location>
</feature>
<keyword evidence="4 5" id="KW-0472">Membrane</keyword>
<dbReference type="PANTHER" id="PTHR23501">
    <property type="entry name" value="MAJOR FACILITATOR SUPERFAMILY"/>
    <property type="match status" value="1"/>
</dbReference>
<dbReference type="PROSITE" id="PS50850">
    <property type="entry name" value="MFS"/>
    <property type="match status" value="1"/>
</dbReference>
<sequence>MVGLSLSCTLVALDNTILATAIPRITAQFDSLGDVGWYGSAFLLTNCSVSLLYGKLYTFFPVKWVYLSALAVFEVGSVLCGATPSSVGLIIGRAIAGLGGGGLYSGAMLIIAENAPMHQRPVYTGVITAVFSVAGVAGPLLGGALTDNTTWRWCFYINLPLGGVTAFVNLFFLKSRKPVKTIAGLKAKLLQLDPIGLLFFLPSMICLLLALQWGGSEYPWSDARVIALFSVFGVLLLTFIAIQIHEQDKATIPPRIFSNRNIWGASLSSFCLSASLMVFTYYLPIWFQAIKDASATMSGVLNLPMLGTLAIFTVLSGILVTVLGHYMPFMMIAPILASIGAGLLTTLTPSSSQASYLGYQALYGIGCGLGMTQPILAVQARVESPADAPSATVIVIFMQTLGGALFVSVAQNLFHNRLLTLLRGLPGVDVGRVVAAGAAGFRDVVEPEMLGVVLDRYSSAITYSFYAALALSVSAMLGALPMQWIPLKTK</sequence>
<evidence type="ECO:0000256" key="5">
    <source>
        <dbReference type="SAM" id="Phobius"/>
    </source>
</evidence>
<evidence type="ECO:0000256" key="1">
    <source>
        <dbReference type="ARBA" id="ARBA00004141"/>
    </source>
</evidence>
<feature type="transmembrane region" description="Helical" evidence="5">
    <location>
        <begin position="122"/>
        <end position="141"/>
    </location>
</feature>
<feature type="transmembrane region" description="Helical" evidence="5">
    <location>
        <begin position="90"/>
        <end position="110"/>
    </location>
</feature>
<feature type="transmembrane region" description="Helical" evidence="5">
    <location>
        <begin position="65"/>
        <end position="84"/>
    </location>
</feature>
<dbReference type="InterPro" id="IPR020846">
    <property type="entry name" value="MFS_dom"/>
</dbReference>
<dbReference type="Gene3D" id="1.20.1720.10">
    <property type="entry name" value="Multidrug resistance protein D"/>
    <property type="match status" value="1"/>
</dbReference>
<accession>A0ABR4IX53</accession>
<keyword evidence="8" id="KW-1185">Reference proteome</keyword>
<feature type="transmembrane region" description="Helical" evidence="5">
    <location>
        <begin position="303"/>
        <end position="322"/>
    </location>
</feature>
<dbReference type="InterPro" id="IPR005829">
    <property type="entry name" value="Sugar_transporter_CS"/>
</dbReference>
<gene>
    <name evidence="7" type="ORF">BJY01DRAFT_260385</name>
</gene>
<feature type="transmembrane region" description="Helical" evidence="5">
    <location>
        <begin position="460"/>
        <end position="480"/>
    </location>
</feature>
<evidence type="ECO:0000313" key="7">
    <source>
        <dbReference type="EMBL" id="KAL2831869.1"/>
    </source>
</evidence>
<keyword evidence="2 5" id="KW-0812">Transmembrane</keyword>
<dbReference type="PROSITE" id="PS00217">
    <property type="entry name" value="SUGAR_TRANSPORT_2"/>
    <property type="match status" value="1"/>
</dbReference>
<dbReference type="Pfam" id="PF07690">
    <property type="entry name" value="MFS_1"/>
    <property type="match status" value="1"/>
</dbReference>
<proteinExistence type="predicted"/>
<feature type="transmembrane region" description="Helical" evidence="5">
    <location>
        <begin position="35"/>
        <end position="53"/>
    </location>
</feature>
<evidence type="ECO:0000256" key="4">
    <source>
        <dbReference type="ARBA" id="ARBA00023136"/>
    </source>
</evidence>
<feature type="transmembrane region" description="Helical" evidence="5">
    <location>
        <begin position="225"/>
        <end position="242"/>
    </location>
</feature>
<feature type="transmembrane region" description="Helical" evidence="5">
    <location>
        <begin position="329"/>
        <end position="347"/>
    </location>
</feature>
<feature type="transmembrane region" description="Helical" evidence="5">
    <location>
        <begin position="390"/>
        <end position="414"/>
    </location>
</feature>
<evidence type="ECO:0000256" key="2">
    <source>
        <dbReference type="ARBA" id="ARBA00022692"/>
    </source>
</evidence>
<organism evidence="7 8">
    <name type="scientific">Aspergillus pseudoustus</name>
    <dbReference type="NCBI Taxonomy" id="1810923"/>
    <lineage>
        <taxon>Eukaryota</taxon>
        <taxon>Fungi</taxon>
        <taxon>Dikarya</taxon>
        <taxon>Ascomycota</taxon>
        <taxon>Pezizomycotina</taxon>
        <taxon>Eurotiomycetes</taxon>
        <taxon>Eurotiomycetidae</taxon>
        <taxon>Eurotiales</taxon>
        <taxon>Aspergillaceae</taxon>
        <taxon>Aspergillus</taxon>
        <taxon>Aspergillus subgen. Nidulantes</taxon>
    </lineage>
</organism>
<feature type="domain" description="Major facilitator superfamily (MFS) profile" evidence="6">
    <location>
        <begin position="1"/>
        <end position="490"/>
    </location>
</feature>
<evidence type="ECO:0000256" key="3">
    <source>
        <dbReference type="ARBA" id="ARBA00022989"/>
    </source>
</evidence>
<dbReference type="InterPro" id="IPR011701">
    <property type="entry name" value="MFS"/>
</dbReference>
<protein>
    <submittedName>
        <fullName evidence="7">Major facilitator superfamily domain-containing protein</fullName>
    </submittedName>
</protein>
<dbReference type="Proteomes" id="UP001610446">
    <property type="component" value="Unassembled WGS sequence"/>
</dbReference>
<dbReference type="PANTHER" id="PTHR23501:SF199">
    <property type="entry name" value="MFS EFFLUX TRANSPORTER INPD-RELATED"/>
    <property type="match status" value="1"/>
</dbReference>
<evidence type="ECO:0000259" key="6">
    <source>
        <dbReference type="PROSITE" id="PS50850"/>
    </source>
</evidence>
<comment type="subcellular location">
    <subcellularLocation>
        <location evidence="1">Membrane</location>
        <topology evidence="1">Multi-pass membrane protein</topology>
    </subcellularLocation>
</comment>
<dbReference type="EMBL" id="JBFXLU010000275">
    <property type="protein sequence ID" value="KAL2831869.1"/>
    <property type="molecule type" value="Genomic_DNA"/>
</dbReference>
<comment type="caution">
    <text evidence="7">The sequence shown here is derived from an EMBL/GenBank/DDBJ whole genome shotgun (WGS) entry which is preliminary data.</text>
</comment>
<feature type="transmembrane region" description="Helical" evidence="5">
    <location>
        <begin position="262"/>
        <end position="283"/>
    </location>
</feature>
<dbReference type="Gene3D" id="1.20.1250.20">
    <property type="entry name" value="MFS general substrate transporter like domains"/>
    <property type="match status" value="1"/>
</dbReference>
<keyword evidence="3 5" id="KW-1133">Transmembrane helix</keyword>
<dbReference type="InterPro" id="IPR036259">
    <property type="entry name" value="MFS_trans_sf"/>
</dbReference>